<dbReference type="HOGENOM" id="CLU_478358_0_0_1"/>
<dbReference type="eggNOG" id="ENOG502TITP">
    <property type="taxonomic scope" value="Eukaryota"/>
</dbReference>
<dbReference type="Pfam" id="PF00646">
    <property type="entry name" value="F-box"/>
    <property type="match status" value="1"/>
</dbReference>
<dbReference type="InterPro" id="IPR042317">
    <property type="entry name" value="She-1-like"/>
</dbReference>
<proteinExistence type="predicted"/>
<dbReference type="SMART" id="SM00256">
    <property type="entry name" value="FBOX"/>
    <property type="match status" value="2"/>
</dbReference>
<gene>
    <name evidence="2" type="ORF">CAEBREN_17508</name>
</gene>
<dbReference type="InParanoid" id="G0M9J2"/>
<accession>G0M9J2</accession>
<protein>
    <recommendedName>
        <fullName evidence="1">F-box domain-containing protein</fullName>
    </recommendedName>
</protein>
<evidence type="ECO:0000259" key="1">
    <source>
        <dbReference type="SMART" id="SM00256"/>
    </source>
</evidence>
<dbReference type="Proteomes" id="UP000008068">
    <property type="component" value="Unassembled WGS sequence"/>
</dbReference>
<name>G0M9J2_CAEBE</name>
<feature type="domain" description="F-box" evidence="1">
    <location>
        <begin position="232"/>
        <end position="277"/>
    </location>
</feature>
<dbReference type="PANTHER" id="PTHR31006">
    <property type="entry name" value="F-BOX DOMAIN-CONTAINING PROTEIN-RELATED-RELATED"/>
    <property type="match status" value="1"/>
</dbReference>
<organism evidence="3">
    <name type="scientific">Caenorhabditis brenneri</name>
    <name type="common">Nematode worm</name>
    <dbReference type="NCBI Taxonomy" id="135651"/>
    <lineage>
        <taxon>Eukaryota</taxon>
        <taxon>Metazoa</taxon>
        <taxon>Ecdysozoa</taxon>
        <taxon>Nematoda</taxon>
        <taxon>Chromadorea</taxon>
        <taxon>Rhabditida</taxon>
        <taxon>Rhabditina</taxon>
        <taxon>Rhabditomorpha</taxon>
        <taxon>Rhabditoidea</taxon>
        <taxon>Rhabditidae</taxon>
        <taxon>Peloderinae</taxon>
        <taxon>Caenorhabditis</taxon>
    </lineage>
</organism>
<feature type="domain" description="F-box" evidence="1">
    <location>
        <begin position="9"/>
        <end position="49"/>
    </location>
</feature>
<evidence type="ECO:0000313" key="2">
    <source>
        <dbReference type="EMBL" id="EGT30743.1"/>
    </source>
</evidence>
<evidence type="ECO:0000313" key="3">
    <source>
        <dbReference type="Proteomes" id="UP000008068"/>
    </source>
</evidence>
<dbReference type="InterPro" id="IPR001810">
    <property type="entry name" value="F-box_dom"/>
</dbReference>
<dbReference type="EMBL" id="GL379787">
    <property type="protein sequence ID" value="EGT30743.1"/>
    <property type="molecule type" value="Genomic_DNA"/>
</dbReference>
<keyword evidence="3" id="KW-1185">Reference proteome</keyword>
<reference evidence="3" key="1">
    <citation type="submission" date="2011-07" db="EMBL/GenBank/DDBJ databases">
        <authorList>
            <consortium name="Caenorhabditis brenneri Sequencing and Analysis Consortium"/>
            <person name="Wilson R.K."/>
        </authorList>
    </citation>
    <scope>NUCLEOTIDE SEQUENCE [LARGE SCALE GENOMIC DNA]</scope>
    <source>
        <strain evidence="3">PB2801</strain>
    </source>
</reference>
<dbReference type="AlphaFoldDB" id="G0M9J2"/>
<dbReference type="STRING" id="135651.G0M9J2"/>
<sequence length="556" mass="65556">MMPFNWEGLPLEVRIKVASLLDARERLPLQLTSKSNYNLVSYCPIHLDSLTIKPFYRPVFCHAIFAQIACFKTPQNKEYQQEHLFEIENAPQQLLKHSKNWIKKLDLFMLSDLETFLRDLLAMIKKEKEENNKRIQFRVKEVEVSGMYQWEFVTEFLQYFDTNVLECIKLRFCQMPRDALTGLLAVEKLRRVPVALRMNVVLAEYAVEMIKNFRAIPRPDHTFFSLSSSEPLNPEIKENIFDLLDLSQSSRKSICRLRKCSKFHLNLVDSCPVFLKYVCIKPVVNGNQVHLTIGEESSSFGYLCDKNCDLDTAIQDFLLIFKHRKSKVEHLFICNYHHRTYTEGINDIITEILSGISSKFPGDFKLKIKKLKFQNYTKIDEIKFSNLFKKLDSSTFTFLSLHNFSIHTHELFEEIMKSKQWKSLKSVEISDWARIPIGWFLRTDNFDLMYKSLSGKDLWRCIQKYLFKPFPLLTFFRISTYEVLPLAEIFAQFDVPAKNEPLETTYVNNLYKHTQRFELPWSKEYLFVVRIGLRVIKGVVCRKTDLLDDFDAMDDL</sequence>